<dbReference type="OrthoDB" id="420564at2759"/>
<organism evidence="1 2">
    <name type="scientific">Coniophora puteana (strain RWD-64-598)</name>
    <name type="common">Brown rot fungus</name>
    <dbReference type="NCBI Taxonomy" id="741705"/>
    <lineage>
        <taxon>Eukaryota</taxon>
        <taxon>Fungi</taxon>
        <taxon>Dikarya</taxon>
        <taxon>Basidiomycota</taxon>
        <taxon>Agaricomycotina</taxon>
        <taxon>Agaricomycetes</taxon>
        <taxon>Agaricomycetidae</taxon>
        <taxon>Boletales</taxon>
        <taxon>Coniophorineae</taxon>
        <taxon>Coniophoraceae</taxon>
        <taxon>Coniophora</taxon>
    </lineage>
</organism>
<dbReference type="EMBL" id="JH711590">
    <property type="protein sequence ID" value="EIW74830.1"/>
    <property type="molecule type" value="Genomic_DNA"/>
</dbReference>
<proteinExistence type="predicted"/>
<comment type="caution">
    <text evidence="1">The sequence shown here is derived from an EMBL/GenBank/DDBJ whole genome shotgun (WGS) entry which is preliminary data.</text>
</comment>
<gene>
    <name evidence="1" type="ORF">CONPUDRAFT_169775</name>
</gene>
<dbReference type="OMA" id="IVSVMKM"/>
<dbReference type="PANTHER" id="PTHR35179">
    <property type="entry name" value="PROTEIN CBG02620"/>
    <property type="match status" value="1"/>
</dbReference>
<protein>
    <recommendedName>
        <fullName evidence="3">Geranylgeranyl pyrophosphate synthetase</fullName>
    </recommendedName>
</protein>
<dbReference type="KEGG" id="cput:CONPUDRAFT_169775"/>
<evidence type="ECO:0000313" key="1">
    <source>
        <dbReference type="EMBL" id="EIW74830.1"/>
    </source>
</evidence>
<name>A0A5M3M7S6_CONPW</name>
<dbReference type="RefSeq" id="XP_007774902.1">
    <property type="nucleotide sequence ID" value="XM_007776712.1"/>
</dbReference>
<dbReference type="Proteomes" id="UP000053558">
    <property type="component" value="Unassembled WGS sequence"/>
</dbReference>
<accession>A0A5M3M7S6</accession>
<evidence type="ECO:0000313" key="2">
    <source>
        <dbReference type="Proteomes" id="UP000053558"/>
    </source>
</evidence>
<evidence type="ECO:0008006" key="3">
    <source>
        <dbReference type="Google" id="ProtNLM"/>
    </source>
</evidence>
<keyword evidence="2" id="KW-1185">Reference proteome</keyword>
<dbReference type="PANTHER" id="PTHR35179:SF2">
    <property type="entry name" value="START DOMAIN-CONTAINING PROTEIN"/>
    <property type="match status" value="1"/>
</dbReference>
<sequence length="427" mass="46223">MPVLPALDSHVVSGAPSSSSILAVSTEQTRCPLGSTPSYITADLGEGLVDFSAPQAVDDTVSVTDVQAIASYSSVPSTQPRLIIPGSPPIWTGNVPDRIKPDSQTGAAKKKAACLGVLSSPVPIFVAVQALHEGAGKPQFDYKSLDIVADRNTLRKLLRWAKGSSEQSGPFRVDIQRAGNTCIFIMCTEGPQERAKQSTKGYGFGFEQKTTCAAPGCEQAAEYARIIAYKLGGLNILLRFEVDACIQTQAEPPRTQGDLATKLSGLTLTSSSAQVKGAAKSRIAFGLSVELQPSQELIPQTSLVELVTRSVQYDVGWEELFPQLYLSQTEHVFIAKHSRGVFRGIPVNRMRLSDPEDGDMVARKAEADRTYLPKLKAVLDNILLEVRRVEEGVILSLVRDGGNLTLHRRTGGTETRIPEVFLNKFRM</sequence>
<dbReference type="AlphaFoldDB" id="A0A5M3M7S6"/>
<dbReference type="GeneID" id="19206326"/>
<reference evidence="2" key="1">
    <citation type="journal article" date="2012" name="Science">
        <title>The Paleozoic origin of enzymatic lignin decomposition reconstructed from 31 fungal genomes.</title>
        <authorList>
            <person name="Floudas D."/>
            <person name="Binder M."/>
            <person name="Riley R."/>
            <person name="Barry K."/>
            <person name="Blanchette R.A."/>
            <person name="Henrissat B."/>
            <person name="Martinez A.T."/>
            <person name="Otillar R."/>
            <person name="Spatafora J.W."/>
            <person name="Yadav J.S."/>
            <person name="Aerts A."/>
            <person name="Benoit I."/>
            <person name="Boyd A."/>
            <person name="Carlson A."/>
            <person name="Copeland A."/>
            <person name="Coutinho P.M."/>
            <person name="de Vries R.P."/>
            <person name="Ferreira P."/>
            <person name="Findley K."/>
            <person name="Foster B."/>
            <person name="Gaskell J."/>
            <person name="Glotzer D."/>
            <person name="Gorecki P."/>
            <person name="Heitman J."/>
            <person name="Hesse C."/>
            <person name="Hori C."/>
            <person name="Igarashi K."/>
            <person name="Jurgens J.A."/>
            <person name="Kallen N."/>
            <person name="Kersten P."/>
            <person name="Kohler A."/>
            <person name="Kuees U."/>
            <person name="Kumar T.K.A."/>
            <person name="Kuo A."/>
            <person name="LaButti K."/>
            <person name="Larrondo L.F."/>
            <person name="Lindquist E."/>
            <person name="Ling A."/>
            <person name="Lombard V."/>
            <person name="Lucas S."/>
            <person name="Lundell T."/>
            <person name="Martin R."/>
            <person name="McLaughlin D.J."/>
            <person name="Morgenstern I."/>
            <person name="Morin E."/>
            <person name="Murat C."/>
            <person name="Nagy L.G."/>
            <person name="Nolan M."/>
            <person name="Ohm R.A."/>
            <person name="Patyshakuliyeva A."/>
            <person name="Rokas A."/>
            <person name="Ruiz-Duenas F.J."/>
            <person name="Sabat G."/>
            <person name="Salamov A."/>
            <person name="Samejima M."/>
            <person name="Schmutz J."/>
            <person name="Slot J.C."/>
            <person name="St John F."/>
            <person name="Stenlid J."/>
            <person name="Sun H."/>
            <person name="Sun S."/>
            <person name="Syed K."/>
            <person name="Tsang A."/>
            <person name="Wiebenga A."/>
            <person name="Young D."/>
            <person name="Pisabarro A."/>
            <person name="Eastwood D.C."/>
            <person name="Martin F."/>
            <person name="Cullen D."/>
            <person name="Grigoriev I.V."/>
            <person name="Hibbett D.S."/>
        </authorList>
    </citation>
    <scope>NUCLEOTIDE SEQUENCE [LARGE SCALE GENOMIC DNA]</scope>
    <source>
        <strain evidence="2">RWD-64-598 SS2</strain>
    </source>
</reference>